<sequence>MRKSKLHFIGILFLVSFASVEAKEINILFMGNSFTFRHNLPELVKQVFEEGQPELTVNVERVVYGGQDLFRHHDLYFSESMVRLNSITVAEVETYIERIHSLKAMKQAPDFYTAYFKRSGLKPGWNRIGKILGDAAKQQQKLITRIEAGDRVKWDYLVLQSYKDVVDNVDAGYAEYAQKWAKVAEQEGIKVILYITAPHAQNSAPVSEPLELTQTEMEMETIHKLVERIKPHAVVPVGLGIKNIQEDGTDLKFRYRKDAHPSQTSAFLASNMFYAAFFKESTEGFKYNAVTETKLDGQGKDPNGDPARVVFDDATKILLQKAAYDAVIEFNAAGSI</sequence>
<dbReference type="RefSeq" id="WP_319832865.1">
    <property type="nucleotide sequence ID" value="NZ_CP138858.1"/>
</dbReference>
<proteinExistence type="predicted"/>
<dbReference type="EMBL" id="CP138858">
    <property type="protein sequence ID" value="WPJ95998.1"/>
    <property type="molecule type" value="Genomic_DNA"/>
</dbReference>
<gene>
    <name evidence="1" type="ORF">SH580_21510</name>
</gene>
<dbReference type="InterPro" id="IPR036514">
    <property type="entry name" value="SGNH_hydro_sf"/>
</dbReference>
<evidence type="ECO:0000313" key="2">
    <source>
        <dbReference type="Proteomes" id="UP001324993"/>
    </source>
</evidence>
<dbReference type="Gene3D" id="3.40.50.1110">
    <property type="entry name" value="SGNH hydrolase"/>
    <property type="match status" value="1"/>
</dbReference>
<protein>
    <recommendedName>
        <fullName evidence="3">SGNH hydrolase-type esterase domain-containing protein</fullName>
    </recommendedName>
</protein>
<evidence type="ECO:0008006" key="3">
    <source>
        <dbReference type="Google" id="ProtNLM"/>
    </source>
</evidence>
<reference evidence="1 2" key="1">
    <citation type="submission" date="2023-11" db="EMBL/GenBank/DDBJ databases">
        <title>Coraliomargarita sp. nov., isolated from marine algae.</title>
        <authorList>
            <person name="Lee J.K."/>
            <person name="Baek J.H."/>
            <person name="Kim J.M."/>
            <person name="Choi D.G."/>
            <person name="Jeon C.O."/>
        </authorList>
    </citation>
    <scope>NUCLEOTIDE SEQUENCE [LARGE SCALE GENOMIC DNA]</scope>
    <source>
        <strain evidence="1 2">J2-16</strain>
    </source>
</reference>
<accession>A0ABZ0RLN1</accession>
<dbReference type="Proteomes" id="UP001324993">
    <property type="component" value="Chromosome"/>
</dbReference>
<keyword evidence="2" id="KW-1185">Reference proteome</keyword>
<evidence type="ECO:0000313" key="1">
    <source>
        <dbReference type="EMBL" id="WPJ95998.1"/>
    </source>
</evidence>
<organism evidence="1 2">
    <name type="scientific">Coraliomargarita algicola</name>
    <dbReference type="NCBI Taxonomy" id="3092156"/>
    <lineage>
        <taxon>Bacteria</taxon>
        <taxon>Pseudomonadati</taxon>
        <taxon>Verrucomicrobiota</taxon>
        <taxon>Opitutia</taxon>
        <taxon>Puniceicoccales</taxon>
        <taxon>Coraliomargaritaceae</taxon>
        <taxon>Coraliomargarita</taxon>
    </lineage>
</organism>
<name>A0ABZ0RLN1_9BACT</name>